<keyword evidence="2" id="KW-0808">Transferase</keyword>
<dbReference type="AlphaFoldDB" id="A0A0F3GRB8"/>
<name>A0A0F3GRB8_9BACT</name>
<dbReference type="EMBL" id="LACI01001447">
    <property type="protein sequence ID" value="KJU84446.1"/>
    <property type="molecule type" value="Genomic_DNA"/>
</dbReference>
<evidence type="ECO:0000313" key="3">
    <source>
        <dbReference type="Proteomes" id="UP000033423"/>
    </source>
</evidence>
<sequence length="242" mass="27988">MTKPDTTDASFYDMAWDKWNDMIYYSPAPRIRRSKIVSMLKETSFTSLLDVGCGNGEFLKDVKNSIGNVNLAGADISCTVIKSNRTKLSDMEFFVLDLDNETLCRKFDLVVCMEVVEHCRDYVDAIIRLAEMTDKMLIMTVPCGPLFDIDRRVGHNRHFSTEDIRTAIENAGLTVFRLYRWGFPFFNLYKHVINMSPDKMTDSFLSEKPYTWKQKVIAKTAYATFKLCLPLWGYQLFVQAVR</sequence>
<evidence type="ECO:0000313" key="2">
    <source>
        <dbReference type="EMBL" id="KJU84446.1"/>
    </source>
</evidence>
<dbReference type="GO" id="GO:0008168">
    <property type="term" value="F:methyltransferase activity"/>
    <property type="evidence" value="ECO:0007669"/>
    <property type="project" value="UniProtKB-KW"/>
</dbReference>
<feature type="domain" description="Methyltransferase type 12" evidence="1">
    <location>
        <begin position="49"/>
        <end position="130"/>
    </location>
</feature>
<dbReference type="SUPFAM" id="SSF53335">
    <property type="entry name" value="S-adenosyl-L-methionine-dependent methyltransferases"/>
    <property type="match status" value="1"/>
</dbReference>
<keyword evidence="3" id="KW-1185">Reference proteome</keyword>
<dbReference type="InterPro" id="IPR029063">
    <property type="entry name" value="SAM-dependent_MTases_sf"/>
</dbReference>
<keyword evidence="2" id="KW-0489">Methyltransferase</keyword>
<dbReference type="InterPro" id="IPR013217">
    <property type="entry name" value="Methyltransf_12"/>
</dbReference>
<evidence type="ECO:0000259" key="1">
    <source>
        <dbReference type="Pfam" id="PF08242"/>
    </source>
</evidence>
<proteinExistence type="predicted"/>
<protein>
    <submittedName>
        <fullName evidence="2">Type 11 methyltransferase</fullName>
    </submittedName>
</protein>
<comment type="caution">
    <text evidence="2">The sequence shown here is derived from an EMBL/GenBank/DDBJ whole genome shotgun (WGS) entry which is preliminary data.</text>
</comment>
<organism evidence="2 3">
    <name type="scientific">Candidatus Magnetobacterium bavaricum</name>
    <dbReference type="NCBI Taxonomy" id="29290"/>
    <lineage>
        <taxon>Bacteria</taxon>
        <taxon>Pseudomonadati</taxon>
        <taxon>Nitrospirota</taxon>
        <taxon>Thermodesulfovibrionia</taxon>
        <taxon>Thermodesulfovibrionales</taxon>
        <taxon>Candidatus Magnetobacteriaceae</taxon>
        <taxon>Candidatus Magnetobacterium</taxon>
    </lineage>
</organism>
<reference evidence="2 3" key="1">
    <citation type="submission" date="2015-02" db="EMBL/GenBank/DDBJ databases">
        <title>Single-cell genomics of uncultivated deep-branching MTB reveals a conserved set of magnetosome genes.</title>
        <authorList>
            <person name="Kolinko S."/>
            <person name="Richter M."/>
            <person name="Glockner F.O."/>
            <person name="Brachmann A."/>
            <person name="Schuler D."/>
        </authorList>
    </citation>
    <scope>NUCLEOTIDE SEQUENCE [LARGE SCALE GENOMIC DNA]</scope>
    <source>
        <strain evidence="2">TM-1</strain>
    </source>
</reference>
<dbReference type="Pfam" id="PF08242">
    <property type="entry name" value="Methyltransf_12"/>
    <property type="match status" value="1"/>
</dbReference>
<gene>
    <name evidence="2" type="ORF">MBAV_003360</name>
</gene>
<dbReference type="PANTHER" id="PTHR43861">
    <property type="entry name" value="TRANS-ACONITATE 2-METHYLTRANSFERASE-RELATED"/>
    <property type="match status" value="1"/>
</dbReference>
<dbReference type="Proteomes" id="UP000033423">
    <property type="component" value="Unassembled WGS sequence"/>
</dbReference>
<dbReference type="Gene3D" id="3.40.50.150">
    <property type="entry name" value="Vaccinia Virus protein VP39"/>
    <property type="match status" value="1"/>
</dbReference>
<dbReference type="GO" id="GO:0032259">
    <property type="term" value="P:methylation"/>
    <property type="evidence" value="ECO:0007669"/>
    <property type="project" value="UniProtKB-KW"/>
</dbReference>
<accession>A0A0F3GRB8</accession>
<dbReference type="PANTHER" id="PTHR43861:SF6">
    <property type="entry name" value="METHYLTRANSFERASE TYPE 11"/>
    <property type="match status" value="1"/>
</dbReference>